<keyword evidence="2" id="KW-0560">Oxidoreductase</keyword>
<dbReference type="PANTHER" id="PTHR43477">
    <property type="entry name" value="DIHYDROANTICAPSIN 7-DEHYDROGENASE"/>
    <property type="match status" value="1"/>
</dbReference>
<proteinExistence type="inferred from homology"/>
<dbReference type="AlphaFoldDB" id="X1CR57"/>
<dbReference type="Gene3D" id="3.40.50.720">
    <property type="entry name" value="NAD(P)-binding Rossmann-like Domain"/>
    <property type="match status" value="1"/>
</dbReference>
<dbReference type="FunFam" id="3.40.50.720:FF:000084">
    <property type="entry name" value="Short-chain dehydrogenase reductase"/>
    <property type="match status" value="1"/>
</dbReference>
<comment type="similarity">
    <text evidence="1">Belongs to the short-chain dehydrogenases/reductases (SDR) family.</text>
</comment>
<dbReference type="EMBL" id="BART01025248">
    <property type="protein sequence ID" value="GAG98558.1"/>
    <property type="molecule type" value="Genomic_DNA"/>
</dbReference>
<dbReference type="Pfam" id="PF13561">
    <property type="entry name" value="adh_short_C2"/>
    <property type="match status" value="1"/>
</dbReference>
<organism evidence="3">
    <name type="scientific">marine sediment metagenome</name>
    <dbReference type="NCBI Taxonomy" id="412755"/>
    <lineage>
        <taxon>unclassified sequences</taxon>
        <taxon>metagenomes</taxon>
        <taxon>ecological metagenomes</taxon>
    </lineage>
</organism>
<protein>
    <recommendedName>
        <fullName evidence="4">Short-chain dehydrogenase/reductase SDR</fullName>
    </recommendedName>
</protein>
<comment type="caution">
    <text evidence="3">The sequence shown here is derived from an EMBL/GenBank/DDBJ whole genome shotgun (WGS) entry which is preliminary data.</text>
</comment>
<dbReference type="CDD" id="cd05233">
    <property type="entry name" value="SDR_c"/>
    <property type="match status" value="1"/>
</dbReference>
<evidence type="ECO:0008006" key="4">
    <source>
        <dbReference type="Google" id="ProtNLM"/>
    </source>
</evidence>
<dbReference type="InterPro" id="IPR051122">
    <property type="entry name" value="SDR_DHRS6-like"/>
</dbReference>
<dbReference type="PRINTS" id="PR00081">
    <property type="entry name" value="GDHRDH"/>
</dbReference>
<evidence type="ECO:0000256" key="1">
    <source>
        <dbReference type="ARBA" id="ARBA00006484"/>
    </source>
</evidence>
<evidence type="ECO:0000313" key="3">
    <source>
        <dbReference type="EMBL" id="GAG98558.1"/>
    </source>
</evidence>
<reference evidence="3" key="1">
    <citation type="journal article" date="2014" name="Front. Microbiol.">
        <title>High frequency of phylogenetically diverse reductive dehalogenase-homologous genes in deep subseafloor sedimentary metagenomes.</title>
        <authorList>
            <person name="Kawai M."/>
            <person name="Futagami T."/>
            <person name="Toyoda A."/>
            <person name="Takaki Y."/>
            <person name="Nishi S."/>
            <person name="Hori S."/>
            <person name="Arai W."/>
            <person name="Tsubouchi T."/>
            <person name="Morono Y."/>
            <person name="Uchiyama I."/>
            <person name="Ito T."/>
            <person name="Fujiyama A."/>
            <person name="Inagaki F."/>
            <person name="Takami H."/>
        </authorList>
    </citation>
    <scope>NUCLEOTIDE SEQUENCE</scope>
    <source>
        <strain evidence="3">Expedition CK06-06</strain>
    </source>
</reference>
<dbReference type="InterPro" id="IPR036291">
    <property type="entry name" value="NAD(P)-bd_dom_sf"/>
</dbReference>
<dbReference type="SUPFAM" id="SSF51735">
    <property type="entry name" value="NAD(P)-binding Rossmann-fold domains"/>
    <property type="match status" value="1"/>
</dbReference>
<dbReference type="PROSITE" id="PS00061">
    <property type="entry name" value="ADH_SHORT"/>
    <property type="match status" value="1"/>
</dbReference>
<dbReference type="PANTHER" id="PTHR43477:SF1">
    <property type="entry name" value="DIHYDROANTICAPSIN 7-DEHYDROGENASE"/>
    <property type="match status" value="1"/>
</dbReference>
<feature type="non-terminal residue" evidence="3">
    <location>
        <position position="1"/>
    </location>
</feature>
<accession>X1CR57</accession>
<name>X1CR57_9ZZZZ</name>
<gene>
    <name evidence="3" type="ORF">S01H4_45363</name>
</gene>
<sequence length="233" mass="24952">RATAELFAQHGAHVVGVDINDAEGKSLARKIQKSGNSMTFVNVDVAKLDELVKLFEVLKELGGVDTLFNNAGVEISKGMMETTEEDWEHSININLKSVFFCSKLAIQQMKDKGGGAIINNSSVAGLVGSFSPAYSAAKGGIIALTKALAADFGQFNIRVNCICPGAIETPMLERVIEFQGDPHEVRTMRQKNYPMGRFGTPDEIAQTALFLASDDSSFVTGATIVVDGGFTSK</sequence>
<dbReference type="PRINTS" id="PR00080">
    <property type="entry name" value="SDRFAMILY"/>
</dbReference>
<dbReference type="InterPro" id="IPR002347">
    <property type="entry name" value="SDR_fam"/>
</dbReference>
<evidence type="ECO:0000256" key="2">
    <source>
        <dbReference type="ARBA" id="ARBA00023002"/>
    </source>
</evidence>
<dbReference type="InterPro" id="IPR020904">
    <property type="entry name" value="Sc_DH/Rdtase_CS"/>
</dbReference>
<dbReference type="GO" id="GO:0016491">
    <property type="term" value="F:oxidoreductase activity"/>
    <property type="evidence" value="ECO:0007669"/>
    <property type="project" value="UniProtKB-KW"/>
</dbReference>